<dbReference type="GO" id="GO:0046983">
    <property type="term" value="F:protein dimerization activity"/>
    <property type="evidence" value="ECO:0007669"/>
    <property type="project" value="InterPro"/>
</dbReference>
<keyword evidence="8" id="KW-0808">Transferase</keyword>
<evidence type="ECO:0000256" key="11">
    <source>
        <dbReference type="ARBA" id="ARBA00023004"/>
    </source>
</evidence>
<dbReference type="PIRSF" id="PIRSF037434">
    <property type="entry name" value="STHK_ChrS"/>
    <property type="match status" value="1"/>
</dbReference>
<accession>A0A1R4FEF0</accession>
<dbReference type="GO" id="GO:0005737">
    <property type="term" value="C:cytoplasm"/>
    <property type="evidence" value="ECO:0007669"/>
    <property type="project" value="UniProtKB-SubCell"/>
</dbReference>
<dbReference type="SMART" id="SM00387">
    <property type="entry name" value="HATPase_c"/>
    <property type="match status" value="1"/>
</dbReference>
<keyword evidence="10 19" id="KW-0418">Kinase</keyword>
<dbReference type="InterPro" id="IPR011712">
    <property type="entry name" value="Sig_transdc_His_kin_sub3_dim/P"/>
</dbReference>
<dbReference type="EMBL" id="FUHU01000020">
    <property type="protein sequence ID" value="SJM54247.1"/>
    <property type="molecule type" value="Genomic_DNA"/>
</dbReference>
<dbReference type="OrthoDB" id="144293at2"/>
<comment type="cofactor">
    <cofactor evidence="2">
        <name>[4Fe-4S] cluster</name>
        <dbReference type="ChEBI" id="CHEBI:49883"/>
    </cofactor>
</comment>
<keyword evidence="9" id="KW-0479">Metal-binding</keyword>
<dbReference type="InterPro" id="IPR036890">
    <property type="entry name" value="HATPase_C_sf"/>
</dbReference>
<evidence type="ECO:0000256" key="17">
    <source>
        <dbReference type="SAM" id="Phobius"/>
    </source>
</evidence>
<sequence length="421" mass="44723">MGDVPLPSRSDRPVVRAVRGGQHLIAIALVTVGLIRALLTGAEPFATSVVALAMLAWYFAGMIFVESLLQRSRRVLWWVVLLAVWGLAVVVSAEFVWVAFLLWMLAGYLLGMASALVVSALVFIVVVIAPLIHHGTTNYASVLGPLIGGVFAIGIARGYLQLVREGHEREQLLDSLTRSQREAAHLQDELALAQRHAGASEERTRISRDLHDTVAQQLSSIRLLSHAAAGKAVDVNDSKALAHVGQLATESLTDVRRIIAALAPAELEAAALPDALETIVGRIRAEAAAQGSTLRADLRVEGMMPAIDTESEVALLRAAQSALANAAQHSRADRVVVTLACQDDVVRLDIVDDGVGFDVAKWEASTPTAEAGYGLGFIRSRLVQLGGGIDIVSSPGEGTTLSAHVPLRLSGEAGNQREEAL</sequence>
<dbReference type="Proteomes" id="UP000195787">
    <property type="component" value="Unassembled WGS sequence"/>
</dbReference>
<dbReference type="AlphaFoldDB" id="A0A1R4FEF0"/>
<dbReference type="InterPro" id="IPR050482">
    <property type="entry name" value="Sensor_HK_TwoCompSys"/>
</dbReference>
<dbReference type="Gene3D" id="3.30.565.10">
    <property type="entry name" value="Histidine kinase-like ATPase, C-terminal domain"/>
    <property type="match status" value="1"/>
</dbReference>
<keyword evidence="6" id="KW-0004">4Fe-4S</keyword>
<name>A0A1R4FEF0_9MICO</name>
<dbReference type="InterPro" id="IPR017205">
    <property type="entry name" value="Sig_transdc_His_kinase_ChrS"/>
</dbReference>
<gene>
    <name evidence="19" type="ORF">CZ674_04195</name>
</gene>
<keyword evidence="17" id="KW-0472">Membrane</keyword>
<feature type="transmembrane region" description="Helical" evidence="17">
    <location>
        <begin position="21"/>
        <end position="39"/>
    </location>
</feature>
<feature type="transmembrane region" description="Helical" evidence="17">
    <location>
        <begin position="45"/>
        <end position="65"/>
    </location>
</feature>
<keyword evidence="20" id="KW-1185">Reference proteome</keyword>
<evidence type="ECO:0000256" key="9">
    <source>
        <dbReference type="ARBA" id="ARBA00022723"/>
    </source>
</evidence>
<proteinExistence type="predicted"/>
<feature type="coiled-coil region" evidence="16">
    <location>
        <begin position="169"/>
        <end position="196"/>
    </location>
</feature>
<evidence type="ECO:0000313" key="20">
    <source>
        <dbReference type="Proteomes" id="UP000195787"/>
    </source>
</evidence>
<dbReference type="EC" id="2.7.13.3" evidence="4"/>
<comment type="catalytic activity">
    <reaction evidence="1">
        <text>ATP + protein L-histidine = ADP + protein N-phospho-L-histidine.</text>
        <dbReference type="EC" id="2.7.13.3"/>
    </reaction>
</comment>
<comment type="function">
    <text evidence="14">Member of the two-component regulatory system NreB/NreC involved in the control of dissimilatory nitrate/nitrite reduction in response to oxygen. NreB functions as a direct oxygen sensor histidine kinase which is autophosphorylated, in the absence of oxygen, probably at the conserved histidine residue, and transfers its phosphate group probably to a conserved aspartate residue of NreC. NreB/NreC activates the expression of the nitrate (narGHJI) and nitrite (nir) reductase operons, as well as the putative nitrate transporter gene narT.</text>
</comment>
<keyword evidence="11" id="KW-0408">Iron</keyword>
<dbReference type="InterPro" id="IPR003594">
    <property type="entry name" value="HATPase_dom"/>
</dbReference>
<keyword evidence="13" id="KW-0411">Iron-sulfur</keyword>
<dbReference type="SUPFAM" id="SSF55874">
    <property type="entry name" value="ATPase domain of HSP90 chaperone/DNA topoisomerase II/histidine kinase"/>
    <property type="match status" value="1"/>
</dbReference>
<dbReference type="PRINTS" id="PR00344">
    <property type="entry name" value="BCTRLSENSOR"/>
</dbReference>
<comment type="subcellular location">
    <subcellularLocation>
        <location evidence="3">Cytoplasm</location>
    </subcellularLocation>
</comment>
<keyword evidence="16" id="KW-0175">Coiled coil</keyword>
<evidence type="ECO:0000256" key="3">
    <source>
        <dbReference type="ARBA" id="ARBA00004496"/>
    </source>
</evidence>
<feature type="transmembrane region" description="Helical" evidence="17">
    <location>
        <begin position="77"/>
        <end position="103"/>
    </location>
</feature>
<evidence type="ECO:0000256" key="16">
    <source>
        <dbReference type="SAM" id="Coils"/>
    </source>
</evidence>
<dbReference type="PANTHER" id="PTHR24421">
    <property type="entry name" value="NITRATE/NITRITE SENSOR PROTEIN NARX-RELATED"/>
    <property type="match status" value="1"/>
</dbReference>
<dbReference type="CDD" id="cd16917">
    <property type="entry name" value="HATPase_UhpB-NarQ-NarX-like"/>
    <property type="match status" value="1"/>
</dbReference>
<evidence type="ECO:0000256" key="5">
    <source>
        <dbReference type="ARBA" id="ARBA00017322"/>
    </source>
</evidence>
<dbReference type="Pfam" id="PF02518">
    <property type="entry name" value="HATPase_c"/>
    <property type="match status" value="1"/>
</dbReference>
<evidence type="ECO:0000256" key="14">
    <source>
        <dbReference type="ARBA" id="ARBA00024827"/>
    </source>
</evidence>
<evidence type="ECO:0000256" key="1">
    <source>
        <dbReference type="ARBA" id="ARBA00000085"/>
    </source>
</evidence>
<keyword evidence="17" id="KW-0812">Transmembrane</keyword>
<keyword evidence="12" id="KW-0902">Two-component regulatory system</keyword>
<keyword evidence="7" id="KW-0963">Cytoplasm</keyword>
<dbReference type="GO" id="GO:0046872">
    <property type="term" value="F:metal ion binding"/>
    <property type="evidence" value="ECO:0007669"/>
    <property type="project" value="UniProtKB-KW"/>
</dbReference>
<keyword evidence="17" id="KW-1133">Transmembrane helix</keyword>
<evidence type="ECO:0000259" key="18">
    <source>
        <dbReference type="PROSITE" id="PS50109"/>
    </source>
</evidence>
<feature type="transmembrane region" description="Helical" evidence="17">
    <location>
        <begin position="109"/>
        <end position="132"/>
    </location>
</feature>
<evidence type="ECO:0000256" key="12">
    <source>
        <dbReference type="ARBA" id="ARBA00023012"/>
    </source>
</evidence>
<dbReference type="GO" id="GO:0016020">
    <property type="term" value="C:membrane"/>
    <property type="evidence" value="ECO:0007669"/>
    <property type="project" value="InterPro"/>
</dbReference>
<evidence type="ECO:0000256" key="2">
    <source>
        <dbReference type="ARBA" id="ARBA00001966"/>
    </source>
</evidence>
<evidence type="ECO:0000256" key="13">
    <source>
        <dbReference type="ARBA" id="ARBA00023014"/>
    </source>
</evidence>
<reference evidence="19 20" key="1">
    <citation type="submission" date="2017-02" db="EMBL/GenBank/DDBJ databases">
        <authorList>
            <person name="Peterson S.W."/>
        </authorList>
    </citation>
    <scope>NUCLEOTIDE SEQUENCE [LARGE SCALE GENOMIC DNA]</scope>
    <source>
        <strain evidence="19 20">LMG 22410</strain>
    </source>
</reference>
<organism evidence="19 20">
    <name type="scientific">Agrococcus casei LMG 22410</name>
    <dbReference type="NCBI Taxonomy" id="1255656"/>
    <lineage>
        <taxon>Bacteria</taxon>
        <taxon>Bacillati</taxon>
        <taxon>Actinomycetota</taxon>
        <taxon>Actinomycetes</taxon>
        <taxon>Micrococcales</taxon>
        <taxon>Microbacteriaceae</taxon>
        <taxon>Agrococcus</taxon>
    </lineage>
</organism>
<evidence type="ECO:0000256" key="8">
    <source>
        <dbReference type="ARBA" id="ARBA00022679"/>
    </source>
</evidence>
<dbReference type="GO" id="GO:0000155">
    <property type="term" value="F:phosphorelay sensor kinase activity"/>
    <property type="evidence" value="ECO:0007669"/>
    <property type="project" value="InterPro"/>
</dbReference>
<evidence type="ECO:0000313" key="19">
    <source>
        <dbReference type="EMBL" id="SJM54247.1"/>
    </source>
</evidence>
<dbReference type="GO" id="GO:0051539">
    <property type="term" value="F:4 iron, 4 sulfur cluster binding"/>
    <property type="evidence" value="ECO:0007669"/>
    <property type="project" value="UniProtKB-KW"/>
</dbReference>
<dbReference type="InterPro" id="IPR004358">
    <property type="entry name" value="Sig_transdc_His_kin-like_C"/>
</dbReference>
<evidence type="ECO:0000256" key="10">
    <source>
        <dbReference type="ARBA" id="ARBA00022777"/>
    </source>
</evidence>
<evidence type="ECO:0000256" key="4">
    <source>
        <dbReference type="ARBA" id="ARBA00012438"/>
    </source>
</evidence>
<feature type="transmembrane region" description="Helical" evidence="17">
    <location>
        <begin position="139"/>
        <end position="160"/>
    </location>
</feature>
<dbReference type="InterPro" id="IPR005467">
    <property type="entry name" value="His_kinase_dom"/>
</dbReference>
<evidence type="ECO:0000256" key="6">
    <source>
        <dbReference type="ARBA" id="ARBA00022485"/>
    </source>
</evidence>
<feature type="domain" description="Histidine kinase" evidence="18">
    <location>
        <begin position="205"/>
        <end position="409"/>
    </location>
</feature>
<dbReference type="PROSITE" id="PS50109">
    <property type="entry name" value="HIS_KIN"/>
    <property type="match status" value="1"/>
</dbReference>
<dbReference type="Pfam" id="PF07730">
    <property type="entry name" value="HisKA_3"/>
    <property type="match status" value="1"/>
</dbReference>
<evidence type="ECO:0000256" key="15">
    <source>
        <dbReference type="ARBA" id="ARBA00030800"/>
    </source>
</evidence>
<protein>
    <recommendedName>
        <fullName evidence="5">Oxygen sensor histidine kinase NreB</fullName>
        <ecNumber evidence="4">2.7.13.3</ecNumber>
    </recommendedName>
    <alternativeName>
        <fullName evidence="15">Nitrogen regulation protein B</fullName>
    </alternativeName>
</protein>
<dbReference type="Gene3D" id="1.20.5.1930">
    <property type="match status" value="1"/>
</dbReference>
<evidence type="ECO:0000256" key="7">
    <source>
        <dbReference type="ARBA" id="ARBA00022490"/>
    </source>
</evidence>